<keyword evidence="5 9" id="KW-0812">Transmembrane</keyword>
<dbReference type="InterPro" id="IPR038770">
    <property type="entry name" value="Na+/solute_symporter_sf"/>
</dbReference>
<dbReference type="STRING" id="1058.SAMN05421783_105158"/>
<evidence type="ECO:0000256" key="8">
    <source>
        <dbReference type="ARBA" id="ARBA00023136"/>
    </source>
</evidence>
<evidence type="ECO:0000256" key="5">
    <source>
        <dbReference type="ARBA" id="ARBA00022692"/>
    </source>
</evidence>
<dbReference type="EMBL" id="FNNZ01000005">
    <property type="protein sequence ID" value="SDW56705.1"/>
    <property type="molecule type" value="Genomic_DNA"/>
</dbReference>
<feature type="transmembrane region" description="Helical" evidence="9">
    <location>
        <begin position="367"/>
        <end position="387"/>
    </location>
</feature>
<dbReference type="Gene3D" id="1.20.1530.20">
    <property type="match status" value="1"/>
</dbReference>
<evidence type="ECO:0000256" key="7">
    <source>
        <dbReference type="ARBA" id="ARBA00023065"/>
    </source>
</evidence>
<feature type="transmembrane region" description="Helical" evidence="9">
    <location>
        <begin position="335"/>
        <end position="355"/>
    </location>
</feature>
<organism evidence="11 12">
    <name type="scientific">Thiocapsa roseopersicina</name>
    <dbReference type="NCBI Taxonomy" id="1058"/>
    <lineage>
        <taxon>Bacteria</taxon>
        <taxon>Pseudomonadati</taxon>
        <taxon>Pseudomonadota</taxon>
        <taxon>Gammaproteobacteria</taxon>
        <taxon>Chromatiales</taxon>
        <taxon>Chromatiaceae</taxon>
        <taxon>Thiocapsa</taxon>
    </lineage>
</organism>
<keyword evidence="6 9" id="KW-1133">Transmembrane helix</keyword>
<feature type="transmembrane region" description="Helical" evidence="9">
    <location>
        <begin position="60"/>
        <end position="79"/>
    </location>
</feature>
<accession>A0A1H2UKN9</accession>
<evidence type="ECO:0000259" key="10">
    <source>
        <dbReference type="Pfam" id="PF00999"/>
    </source>
</evidence>
<dbReference type="PANTHER" id="PTHR32507:SF7">
    <property type="entry name" value="K(+)_H(+) ANTIPORTER NHAP2"/>
    <property type="match status" value="1"/>
</dbReference>
<dbReference type="Pfam" id="PF00999">
    <property type="entry name" value="Na_H_Exchanger"/>
    <property type="match status" value="1"/>
</dbReference>
<feature type="transmembrane region" description="Helical" evidence="9">
    <location>
        <begin position="300"/>
        <end position="323"/>
    </location>
</feature>
<evidence type="ECO:0000256" key="3">
    <source>
        <dbReference type="ARBA" id="ARBA00022449"/>
    </source>
</evidence>
<feature type="domain" description="Cation/H+ exchanger transmembrane" evidence="10">
    <location>
        <begin position="18"/>
        <end position="388"/>
    </location>
</feature>
<proteinExistence type="predicted"/>
<keyword evidence="2" id="KW-0813">Transport</keyword>
<dbReference type="NCBIfam" id="NF003715">
    <property type="entry name" value="PRK05326.1-2"/>
    <property type="match status" value="1"/>
</dbReference>
<keyword evidence="12" id="KW-1185">Reference proteome</keyword>
<dbReference type="InterPro" id="IPR006153">
    <property type="entry name" value="Cation/H_exchanger_TM"/>
</dbReference>
<reference evidence="12" key="1">
    <citation type="submission" date="2016-10" db="EMBL/GenBank/DDBJ databases">
        <authorList>
            <person name="Varghese N."/>
            <person name="Submissions S."/>
        </authorList>
    </citation>
    <scope>NUCLEOTIDE SEQUENCE [LARGE SCALE GENOMIC DNA]</scope>
    <source>
        <strain evidence="12">DSM 217</strain>
    </source>
</reference>
<feature type="transmembrane region" description="Helical" evidence="9">
    <location>
        <begin position="243"/>
        <end position="262"/>
    </location>
</feature>
<feature type="transmembrane region" description="Helical" evidence="9">
    <location>
        <begin position="160"/>
        <end position="179"/>
    </location>
</feature>
<dbReference type="NCBIfam" id="NF003716">
    <property type="entry name" value="PRK05326.1-3"/>
    <property type="match status" value="1"/>
</dbReference>
<protein>
    <submittedName>
        <fullName evidence="11">Sodium/proton antiporter, CPA1 family</fullName>
    </submittedName>
</protein>
<feature type="transmembrane region" description="Helical" evidence="9">
    <location>
        <begin position="91"/>
        <end position="112"/>
    </location>
</feature>
<dbReference type="GO" id="GO:0005886">
    <property type="term" value="C:plasma membrane"/>
    <property type="evidence" value="ECO:0007669"/>
    <property type="project" value="UniProtKB-SubCell"/>
</dbReference>
<evidence type="ECO:0000256" key="6">
    <source>
        <dbReference type="ARBA" id="ARBA00022989"/>
    </source>
</evidence>
<evidence type="ECO:0000313" key="12">
    <source>
        <dbReference type="Proteomes" id="UP000198816"/>
    </source>
</evidence>
<feature type="transmembrane region" description="Helical" evidence="9">
    <location>
        <begin position="7"/>
        <end position="40"/>
    </location>
</feature>
<keyword evidence="3" id="KW-0050">Antiport</keyword>
<dbReference type="AlphaFoldDB" id="A0A1H2UKN9"/>
<evidence type="ECO:0000256" key="1">
    <source>
        <dbReference type="ARBA" id="ARBA00004651"/>
    </source>
</evidence>
<name>A0A1H2UKN9_THIRO</name>
<keyword evidence="8 9" id="KW-0472">Membrane</keyword>
<feature type="transmembrane region" description="Helical" evidence="9">
    <location>
        <begin position="274"/>
        <end position="294"/>
    </location>
</feature>
<dbReference type="OrthoDB" id="9810759at2"/>
<dbReference type="RefSeq" id="WP_093029779.1">
    <property type="nucleotide sequence ID" value="NZ_FNNZ01000005.1"/>
</dbReference>
<evidence type="ECO:0000313" key="11">
    <source>
        <dbReference type="EMBL" id="SDW56705.1"/>
    </source>
</evidence>
<evidence type="ECO:0000256" key="2">
    <source>
        <dbReference type="ARBA" id="ARBA00022448"/>
    </source>
</evidence>
<evidence type="ECO:0000256" key="9">
    <source>
        <dbReference type="SAM" id="Phobius"/>
    </source>
</evidence>
<comment type="subcellular location">
    <subcellularLocation>
        <location evidence="1">Cell membrane</location>
        <topology evidence="1">Multi-pass membrane protein</topology>
    </subcellularLocation>
</comment>
<feature type="transmembrane region" description="Helical" evidence="9">
    <location>
        <begin position="191"/>
        <end position="212"/>
    </location>
</feature>
<dbReference type="GO" id="GO:1902600">
    <property type="term" value="P:proton transmembrane transport"/>
    <property type="evidence" value="ECO:0007669"/>
    <property type="project" value="InterPro"/>
</dbReference>
<keyword evidence="4" id="KW-1003">Cell membrane</keyword>
<dbReference type="PANTHER" id="PTHR32507">
    <property type="entry name" value="NA(+)/H(+) ANTIPORTER 1"/>
    <property type="match status" value="1"/>
</dbReference>
<keyword evidence="7" id="KW-0406">Ion transport</keyword>
<feature type="transmembrane region" description="Helical" evidence="9">
    <location>
        <begin position="118"/>
        <end position="139"/>
    </location>
</feature>
<gene>
    <name evidence="11" type="ORF">SAMN05421783_105158</name>
</gene>
<sequence length="408" mass="43148">MIESLEWALLVVAGLVLLSVLLSPLAIRLGAPILLIFLGIGMLVGQDGPGGYAFDDFELAYHVGSIALAVILFAGGLGTRVRDIRVCWGPALMLATLGVVITAAVVGVSIWLLGASLLVALLLGAVVGSTDAAATFLLLQGRGIKLKGRVMETIVVESGLNDPMAIFLTIVLVSFVDAGGAELSWALGGTFALQLGVGAVAGLLGGLILAWLINRLELASGLFAVLALSGAMALFGGTQLIGGSGYLAVYLCGVVLMDRLSGSRREELNITHGSLAWLSQILMFLMLGLLVTPHQFRGEVLHAAGIAFILIFIARPLAVAVCLAPFRFSLNEQFFIAWVGLRGAVPIFLAIIPVMSPGPVDVNFFNVVFMVVIASLVLQGWTIPWLARRLDLEDRREVVVSESLERRQ</sequence>
<feature type="transmembrane region" description="Helical" evidence="9">
    <location>
        <begin position="219"/>
        <end position="237"/>
    </location>
</feature>
<dbReference type="Proteomes" id="UP000198816">
    <property type="component" value="Unassembled WGS sequence"/>
</dbReference>
<dbReference type="GO" id="GO:0015297">
    <property type="term" value="F:antiporter activity"/>
    <property type="evidence" value="ECO:0007669"/>
    <property type="project" value="UniProtKB-KW"/>
</dbReference>
<evidence type="ECO:0000256" key="4">
    <source>
        <dbReference type="ARBA" id="ARBA00022475"/>
    </source>
</evidence>